<dbReference type="Pfam" id="PF04265">
    <property type="entry name" value="TPK_B1_binding"/>
    <property type="match status" value="1"/>
</dbReference>
<organism evidence="7 8">
    <name type="scientific">Feifania hominis</name>
    <dbReference type="NCBI Taxonomy" id="2763660"/>
    <lineage>
        <taxon>Bacteria</taxon>
        <taxon>Bacillati</taxon>
        <taxon>Bacillota</taxon>
        <taxon>Clostridia</taxon>
        <taxon>Eubacteriales</taxon>
        <taxon>Feifaniaceae</taxon>
        <taxon>Feifania</taxon>
    </lineage>
</organism>
<dbReference type="SMART" id="SM00983">
    <property type="entry name" value="TPK_B1_binding"/>
    <property type="match status" value="1"/>
</dbReference>
<keyword evidence="3" id="KW-0418">Kinase</keyword>
<keyword evidence="2" id="KW-0547">Nucleotide-binding</keyword>
<keyword evidence="1 7" id="KW-0808">Transferase</keyword>
<dbReference type="Pfam" id="PF04263">
    <property type="entry name" value="TPK_catalytic"/>
    <property type="match status" value="1"/>
</dbReference>
<dbReference type="AlphaFoldDB" id="A0A926DGQ6"/>
<accession>A0A926DGQ6</accession>
<sequence>MNTCYILASGGFTKREAEAIRRERGPQDLLICADGGFDHAVRYGLTPDLIMGDFDSVRNRDFGGVPVKQFPAHKDDTDTGIAIAEGELRGYRRFVLYGCLGGRLDHTVANLSQMEGLAQRGCACELRSARNEAHILRDGVLRLRARRGCKLSVFALFGEARGVTLEQVEYPLKNATLTPGYPLGVSNEFQKGEAIISVREGTLLVILSKD</sequence>
<evidence type="ECO:0000256" key="3">
    <source>
        <dbReference type="ARBA" id="ARBA00022777"/>
    </source>
</evidence>
<dbReference type="GO" id="GO:0004788">
    <property type="term" value="F:thiamine diphosphokinase activity"/>
    <property type="evidence" value="ECO:0007669"/>
    <property type="project" value="UniProtKB-UniRule"/>
</dbReference>
<dbReference type="InterPro" id="IPR053149">
    <property type="entry name" value="TPK"/>
</dbReference>
<dbReference type="InterPro" id="IPR006282">
    <property type="entry name" value="Thi_PPkinase"/>
</dbReference>
<dbReference type="GO" id="GO:0009229">
    <property type="term" value="P:thiamine diphosphate biosynthetic process"/>
    <property type="evidence" value="ECO:0007669"/>
    <property type="project" value="InterPro"/>
</dbReference>
<dbReference type="InterPro" id="IPR007373">
    <property type="entry name" value="Thiamin_PyroPKinase_B1-bd"/>
</dbReference>
<keyword evidence="4" id="KW-0067">ATP-binding</keyword>
<dbReference type="GO" id="GO:0006772">
    <property type="term" value="P:thiamine metabolic process"/>
    <property type="evidence" value="ECO:0007669"/>
    <property type="project" value="UniProtKB-UniRule"/>
</dbReference>
<dbReference type="EMBL" id="JACRSP010000004">
    <property type="protein sequence ID" value="MBC8536984.1"/>
    <property type="molecule type" value="Genomic_DNA"/>
</dbReference>
<dbReference type="CDD" id="cd07995">
    <property type="entry name" value="TPK"/>
    <property type="match status" value="1"/>
</dbReference>
<protein>
    <recommendedName>
        <fullName evidence="5">Thiamine diphosphokinase</fullName>
        <ecNumber evidence="5">2.7.6.2</ecNumber>
    </recommendedName>
</protein>
<evidence type="ECO:0000256" key="4">
    <source>
        <dbReference type="ARBA" id="ARBA00022840"/>
    </source>
</evidence>
<dbReference type="InterPro" id="IPR007371">
    <property type="entry name" value="TPK_catalytic"/>
</dbReference>
<evidence type="ECO:0000259" key="6">
    <source>
        <dbReference type="SMART" id="SM00983"/>
    </source>
</evidence>
<gene>
    <name evidence="7" type="ORF">H8695_09825</name>
</gene>
<dbReference type="GO" id="GO:0030975">
    <property type="term" value="F:thiamine binding"/>
    <property type="evidence" value="ECO:0007669"/>
    <property type="project" value="InterPro"/>
</dbReference>
<dbReference type="PANTHER" id="PTHR41299">
    <property type="entry name" value="THIAMINE PYROPHOSPHOKINASE"/>
    <property type="match status" value="1"/>
</dbReference>
<dbReference type="GO" id="GO:0005524">
    <property type="term" value="F:ATP binding"/>
    <property type="evidence" value="ECO:0007669"/>
    <property type="project" value="UniProtKB-KW"/>
</dbReference>
<dbReference type="EC" id="2.7.6.2" evidence="5"/>
<evidence type="ECO:0000256" key="5">
    <source>
        <dbReference type="NCBIfam" id="TIGR01378"/>
    </source>
</evidence>
<dbReference type="NCBIfam" id="TIGR01378">
    <property type="entry name" value="thi_PPkinase"/>
    <property type="match status" value="1"/>
</dbReference>
<keyword evidence="8" id="KW-1185">Reference proteome</keyword>
<comment type="caution">
    <text evidence="7">The sequence shown here is derived from an EMBL/GenBank/DDBJ whole genome shotgun (WGS) entry which is preliminary data.</text>
</comment>
<dbReference type="PANTHER" id="PTHR41299:SF1">
    <property type="entry name" value="THIAMINE PYROPHOSPHOKINASE"/>
    <property type="match status" value="1"/>
</dbReference>
<evidence type="ECO:0000256" key="1">
    <source>
        <dbReference type="ARBA" id="ARBA00022679"/>
    </source>
</evidence>
<feature type="domain" description="Thiamin pyrophosphokinase thiamin-binding" evidence="6">
    <location>
        <begin position="132"/>
        <end position="204"/>
    </location>
</feature>
<reference evidence="7" key="1">
    <citation type="submission" date="2020-08" db="EMBL/GenBank/DDBJ databases">
        <title>Genome public.</title>
        <authorList>
            <person name="Liu C."/>
            <person name="Sun Q."/>
        </authorList>
    </citation>
    <scope>NUCLEOTIDE SEQUENCE</scope>
    <source>
        <strain evidence="7">BX7</strain>
    </source>
</reference>
<dbReference type="Gene3D" id="3.40.50.10240">
    <property type="entry name" value="Thiamin pyrophosphokinase, catalytic domain"/>
    <property type="match status" value="1"/>
</dbReference>
<evidence type="ECO:0000313" key="7">
    <source>
        <dbReference type="EMBL" id="MBC8536984.1"/>
    </source>
</evidence>
<dbReference type="InterPro" id="IPR036759">
    <property type="entry name" value="TPK_catalytic_sf"/>
</dbReference>
<proteinExistence type="predicted"/>
<dbReference type="GO" id="GO:0016301">
    <property type="term" value="F:kinase activity"/>
    <property type="evidence" value="ECO:0007669"/>
    <property type="project" value="UniProtKB-KW"/>
</dbReference>
<evidence type="ECO:0000256" key="2">
    <source>
        <dbReference type="ARBA" id="ARBA00022741"/>
    </source>
</evidence>
<name>A0A926DGQ6_9FIRM</name>
<dbReference type="SUPFAM" id="SSF63999">
    <property type="entry name" value="Thiamin pyrophosphokinase, catalytic domain"/>
    <property type="match status" value="1"/>
</dbReference>
<dbReference type="RefSeq" id="WP_249301099.1">
    <property type="nucleotide sequence ID" value="NZ_JACRSP010000004.1"/>
</dbReference>
<dbReference type="Proteomes" id="UP000620366">
    <property type="component" value="Unassembled WGS sequence"/>
</dbReference>
<evidence type="ECO:0000313" key="8">
    <source>
        <dbReference type="Proteomes" id="UP000620366"/>
    </source>
</evidence>